<dbReference type="PRINTS" id="PR00455">
    <property type="entry name" value="HTHTETR"/>
</dbReference>
<accession>A0A3E0WMK1</accession>
<gene>
    <name evidence="5" type="ORF">CAL65_17390</name>
</gene>
<dbReference type="InterPro" id="IPR023772">
    <property type="entry name" value="DNA-bd_HTH_TetR-type_CS"/>
</dbReference>
<dbReference type="PROSITE" id="PS01081">
    <property type="entry name" value="HTH_TETR_1"/>
    <property type="match status" value="1"/>
</dbReference>
<dbReference type="Gene3D" id="1.10.357.10">
    <property type="entry name" value="Tetracycline Repressor, domain 2"/>
    <property type="match status" value="1"/>
</dbReference>
<evidence type="ECO:0000256" key="1">
    <source>
        <dbReference type="ARBA" id="ARBA00023054"/>
    </source>
</evidence>
<dbReference type="EMBL" id="NFZW01000021">
    <property type="protein sequence ID" value="RFA33433.1"/>
    <property type="molecule type" value="Genomic_DNA"/>
</dbReference>
<keyword evidence="1" id="KW-0175">Coiled coil</keyword>
<dbReference type="GO" id="GO:0003700">
    <property type="term" value="F:DNA-binding transcription factor activity"/>
    <property type="evidence" value="ECO:0007669"/>
    <property type="project" value="TreeGrafter"/>
</dbReference>
<dbReference type="PANTHER" id="PTHR30055:SF183">
    <property type="entry name" value="NUCLEOID OCCLUSION FACTOR SLMA"/>
    <property type="match status" value="1"/>
</dbReference>
<evidence type="ECO:0000313" key="6">
    <source>
        <dbReference type="Proteomes" id="UP000256763"/>
    </source>
</evidence>
<dbReference type="Pfam" id="PF00440">
    <property type="entry name" value="TetR_N"/>
    <property type="match status" value="1"/>
</dbReference>
<dbReference type="InterPro" id="IPR050109">
    <property type="entry name" value="HTH-type_TetR-like_transc_reg"/>
</dbReference>
<protein>
    <recommendedName>
        <fullName evidence="4">HTH tetR-type domain-containing protein</fullName>
    </recommendedName>
</protein>
<evidence type="ECO:0000256" key="2">
    <source>
        <dbReference type="ARBA" id="ARBA00023125"/>
    </source>
</evidence>
<feature type="DNA-binding region" description="H-T-H motif" evidence="3">
    <location>
        <begin position="23"/>
        <end position="42"/>
    </location>
</feature>
<feature type="domain" description="HTH tetR-type" evidence="4">
    <location>
        <begin position="1"/>
        <end position="60"/>
    </location>
</feature>
<evidence type="ECO:0000259" key="4">
    <source>
        <dbReference type="PROSITE" id="PS50977"/>
    </source>
</evidence>
<name>A0A3E0WMK1_9GAMM</name>
<dbReference type="GO" id="GO:0000976">
    <property type="term" value="F:transcription cis-regulatory region binding"/>
    <property type="evidence" value="ECO:0007669"/>
    <property type="project" value="TreeGrafter"/>
</dbReference>
<dbReference type="PROSITE" id="PS50977">
    <property type="entry name" value="HTH_TETR_2"/>
    <property type="match status" value="1"/>
</dbReference>
<keyword evidence="6" id="KW-1185">Reference proteome</keyword>
<dbReference type="InterPro" id="IPR001647">
    <property type="entry name" value="HTH_TetR"/>
</dbReference>
<dbReference type="OrthoDB" id="4541465at2"/>
<dbReference type="AlphaFoldDB" id="A0A3E0WMK1"/>
<dbReference type="SUPFAM" id="SSF46689">
    <property type="entry name" value="Homeodomain-like"/>
    <property type="match status" value="1"/>
</dbReference>
<evidence type="ECO:0000256" key="3">
    <source>
        <dbReference type="PROSITE-ProRule" id="PRU00335"/>
    </source>
</evidence>
<dbReference type="InterPro" id="IPR009057">
    <property type="entry name" value="Homeodomain-like_sf"/>
</dbReference>
<dbReference type="SUPFAM" id="SSF48498">
    <property type="entry name" value="Tetracyclin repressor-like, C-terminal domain"/>
    <property type="match status" value="1"/>
</dbReference>
<keyword evidence="2 3" id="KW-0238">DNA-binding</keyword>
<comment type="caution">
    <text evidence="5">The sequence shown here is derived from an EMBL/GenBank/DDBJ whole genome shotgun (WGS) entry which is preliminary data.</text>
</comment>
<reference evidence="6" key="1">
    <citation type="submission" date="2017-05" db="EMBL/GenBank/DDBJ databases">
        <authorList>
            <person name="Sharma S."/>
            <person name="Sidhu C."/>
            <person name="Pinnaka A.K."/>
        </authorList>
    </citation>
    <scope>NUCLEOTIDE SEQUENCE [LARGE SCALE GENOMIC DNA]</scope>
    <source>
        <strain evidence="6">AK93</strain>
    </source>
</reference>
<sequence>MRAQELMDAGEGLFLEQGIVATSIDDIAKAANVAKGTFYLYFQSKDDLVAALCERYVENFQQRIEEQEFLADDDDWLGRMDRWIGAVVSVYLDSIELHDMLFHSVVHHPERRVSEGDGLIVRALAVRLSEGTEAGVWQVDDPEMTAVLIYHAFHGALDHATLTKGRKPNRETLIEQLRLFFRRVVSVPPDTHRTG</sequence>
<organism evidence="5 6">
    <name type="scientific">Alkalilimnicola ehrlichii</name>
    <dbReference type="NCBI Taxonomy" id="351052"/>
    <lineage>
        <taxon>Bacteria</taxon>
        <taxon>Pseudomonadati</taxon>
        <taxon>Pseudomonadota</taxon>
        <taxon>Gammaproteobacteria</taxon>
        <taxon>Chromatiales</taxon>
        <taxon>Ectothiorhodospiraceae</taxon>
        <taxon>Alkalilimnicola</taxon>
    </lineage>
</organism>
<dbReference type="Proteomes" id="UP000256763">
    <property type="component" value="Unassembled WGS sequence"/>
</dbReference>
<dbReference type="Gene3D" id="1.10.10.60">
    <property type="entry name" value="Homeodomain-like"/>
    <property type="match status" value="1"/>
</dbReference>
<evidence type="ECO:0000313" key="5">
    <source>
        <dbReference type="EMBL" id="RFA33433.1"/>
    </source>
</evidence>
<dbReference type="PANTHER" id="PTHR30055">
    <property type="entry name" value="HTH-TYPE TRANSCRIPTIONAL REGULATOR RUTR"/>
    <property type="match status" value="1"/>
</dbReference>
<proteinExistence type="predicted"/>
<dbReference type="InterPro" id="IPR036271">
    <property type="entry name" value="Tet_transcr_reg_TetR-rel_C_sf"/>
</dbReference>